<dbReference type="EMBL" id="CADCTR010002535">
    <property type="protein sequence ID" value="CAA9358723.1"/>
    <property type="molecule type" value="Genomic_DNA"/>
</dbReference>
<organism evidence="1">
    <name type="scientific">uncultured Chloroflexia bacterium</name>
    <dbReference type="NCBI Taxonomy" id="1672391"/>
    <lineage>
        <taxon>Bacteria</taxon>
        <taxon>Bacillati</taxon>
        <taxon>Chloroflexota</taxon>
        <taxon>Chloroflexia</taxon>
        <taxon>environmental samples</taxon>
    </lineage>
</organism>
<sequence>MQILRDNLTVFVTNAAPHIALRQAIYIGTSQRLMLSPME</sequence>
<reference evidence="1" key="1">
    <citation type="submission" date="2020-02" db="EMBL/GenBank/DDBJ databases">
        <authorList>
            <person name="Meier V. D."/>
        </authorList>
    </citation>
    <scope>NUCLEOTIDE SEQUENCE</scope>
    <source>
        <strain evidence="1">AVDCRST_MAG93</strain>
    </source>
</reference>
<protein>
    <submittedName>
        <fullName evidence="1">Uncharacterized protein</fullName>
    </submittedName>
</protein>
<accession>A0A6J4MIG9</accession>
<dbReference type="AlphaFoldDB" id="A0A6J4MIG9"/>
<evidence type="ECO:0000313" key="1">
    <source>
        <dbReference type="EMBL" id="CAA9358723.1"/>
    </source>
</evidence>
<proteinExistence type="predicted"/>
<name>A0A6J4MIG9_9CHLR</name>
<gene>
    <name evidence="1" type="ORF">AVDCRST_MAG93-7519</name>
</gene>